<gene>
    <name evidence="1" type="ORF">ACFQHR_07430</name>
</gene>
<dbReference type="EMBL" id="JBHSYQ010000003">
    <property type="protein sequence ID" value="MFC6997450.1"/>
    <property type="molecule type" value="Genomic_DNA"/>
</dbReference>
<accession>A0ABW2DIL5</accession>
<reference evidence="2" key="1">
    <citation type="journal article" date="2019" name="Int. J. Syst. Evol. Microbiol.">
        <title>The Global Catalogue of Microorganisms (GCM) 10K type strain sequencing project: providing services to taxonomists for standard genome sequencing and annotation.</title>
        <authorList>
            <consortium name="The Broad Institute Genomics Platform"/>
            <consortium name="The Broad Institute Genome Sequencing Center for Infectious Disease"/>
            <person name="Wu L."/>
            <person name="Ma J."/>
        </authorList>
    </citation>
    <scope>NUCLEOTIDE SEQUENCE [LARGE SCALE GENOMIC DNA]</scope>
    <source>
        <strain evidence="2">CGMCC 4.7393</strain>
    </source>
</reference>
<organism evidence="1 2">
    <name type="scientific">Rufibacter roseus</name>
    <dbReference type="NCBI Taxonomy" id="1567108"/>
    <lineage>
        <taxon>Bacteria</taxon>
        <taxon>Pseudomonadati</taxon>
        <taxon>Bacteroidota</taxon>
        <taxon>Cytophagia</taxon>
        <taxon>Cytophagales</taxon>
        <taxon>Hymenobacteraceae</taxon>
        <taxon>Rufibacter</taxon>
    </lineage>
</organism>
<proteinExistence type="predicted"/>
<sequence length="125" mass="14244">MKNTQLILPFLLLLFGCSNESTQMISFKVVDQNTFEMCFDQEVEGLYSLVITTKSGKEIKRAGQLEPAGASCFQEEKRQFSLDSYTDAQRQFLSDSLTNENIASVKWVISRRHYESPTAEGVFQK</sequence>
<keyword evidence="2" id="KW-1185">Reference proteome</keyword>
<dbReference type="Proteomes" id="UP001596405">
    <property type="component" value="Unassembled WGS sequence"/>
</dbReference>
<name>A0ABW2DIL5_9BACT</name>
<evidence type="ECO:0000313" key="1">
    <source>
        <dbReference type="EMBL" id="MFC6997450.1"/>
    </source>
</evidence>
<evidence type="ECO:0000313" key="2">
    <source>
        <dbReference type="Proteomes" id="UP001596405"/>
    </source>
</evidence>
<comment type="caution">
    <text evidence="1">The sequence shown here is derived from an EMBL/GenBank/DDBJ whole genome shotgun (WGS) entry which is preliminary data.</text>
</comment>
<dbReference type="RefSeq" id="WP_066619410.1">
    <property type="nucleotide sequence ID" value="NZ_JBHSYQ010000003.1"/>
</dbReference>
<protein>
    <recommendedName>
        <fullName evidence="3">Lipoprotein</fullName>
    </recommendedName>
</protein>
<evidence type="ECO:0008006" key="3">
    <source>
        <dbReference type="Google" id="ProtNLM"/>
    </source>
</evidence>
<dbReference type="PROSITE" id="PS51257">
    <property type="entry name" value="PROKAR_LIPOPROTEIN"/>
    <property type="match status" value="1"/>
</dbReference>